<accession>W4Q3V4</accession>
<name>W4Q3V4_9BACI</name>
<gene>
    <name evidence="1" type="ORF">JCM9140_2746</name>
</gene>
<dbReference type="OrthoDB" id="2725974at2"/>
<comment type="caution">
    <text evidence="1">The sequence shown here is derived from an EMBL/GenBank/DDBJ whole genome shotgun (WGS) entry which is preliminary data.</text>
</comment>
<dbReference type="Proteomes" id="UP000018890">
    <property type="component" value="Unassembled WGS sequence"/>
</dbReference>
<evidence type="ECO:0008006" key="3">
    <source>
        <dbReference type="Google" id="ProtNLM"/>
    </source>
</evidence>
<protein>
    <recommendedName>
        <fullName evidence="3">DUF5643 domain-containing protein</fullName>
    </recommendedName>
</protein>
<sequence length="147" mass="17246">MGENSLFLESSYFAEAEELYITASRVRALPKERLQVTFDVKGQTLLTAPRGLTLHEYSEDASYHHFTFLIKMDEELDQSQLFQIFDHQVLDEKGQQMDINNESSYSTRDNSFQEVSFKAKKGNEEQVVFTIIDYPNRIYDEMKIRIK</sequence>
<dbReference type="AlphaFoldDB" id="W4Q3V4"/>
<dbReference type="STRING" id="1236970.JCM9140_2746"/>
<evidence type="ECO:0000313" key="2">
    <source>
        <dbReference type="Proteomes" id="UP000018890"/>
    </source>
</evidence>
<evidence type="ECO:0000313" key="1">
    <source>
        <dbReference type="EMBL" id="GAE26662.1"/>
    </source>
</evidence>
<dbReference type="RefSeq" id="WP_034746688.1">
    <property type="nucleotide sequence ID" value="NZ_BAUT01000029.1"/>
</dbReference>
<reference evidence="1" key="1">
    <citation type="journal article" date="2014" name="Genome Announc.">
        <title>Draft Genome Sequences of Three Alkaliphilic Bacillus Strains, Bacillus wakoensis JCM 9140T, Bacillus akibai JCM 9157T, and Bacillus hemicellulosilyticus JCM 9152T.</title>
        <authorList>
            <person name="Yuki M."/>
            <person name="Oshima K."/>
            <person name="Suda W."/>
            <person name="Oshida Y."/>
            <person name="Kitamura K."/>
            <person name="Iida T."/>
            <person name="Hattori M."/>
            <person name="Ohkuma M."/>
        </authorList>
    </citation>
    <scope>NUCLEOTIDE SEQUENCE [LARGE SCALE GENOMIC DNA]</scope>
    <source>
        <strain evidence="1">JCM 9140</strain>
    </source>
</reference>
<proteinExistence type="predicted"/>
<organism evidence="1 2">
    <name type="scientific">Halalkalibacter wakoensis JCM 9140</name>
    <dbReference type="NCBI Taxonomy" id="1236970"/>
    <lineage>
        <taxon>Bacteria</taxon>
        <taxon>Bacillati</taxon>
        <taxon>Bacillota</taxon>
        <taxon>Bacilli</taxon>
        <taxon>Bacillales</taxon>
        <taxon>Bacillaceae</taxon>
        <taxon>Halalkalibacter</taxon>
    </lineage>
</organism>
<keyword evidence="2" id="KW-1185">Reference proteome</keyword>
<dbReference type="EMBL" id="BAUT01000029">
    <property type="protein sequence ID" value="GAE26662.1"/>
    <property type="molecule type" value="Genomic_DNA"/>
</dbReference>